<sequence>MAITGVPADRFINRDEMNRSKSKSGSSSWPCHSSQARSSSVSGKSADHGRVLLGLNPFGLPSPLLPLQLGQLLLLQPFEGLLCDVSIPNAQWSETVQFFPPLLILIFVQLLLPIRVPIAGKTINFGLYASLHRRLILSIVLLFKKLIDIAVQTVQFNGKIRL</sequence>
<dbReference type="AlphaFoldDB" id="A0A0A9E1X7"/>
<proteinExistence type="predicted"/>
<evidence type="ECO:0000256" key="1">
    <source>
        <dbReference type="SAM" id="MobiDB-lite"/>
    </source>
</evidence>
<feature type="compositionally biased region" description="Low complexity" evidence="1">
    <location>
        <begin position="23"/>
        <end position="34"/>
    </location>
</feature>
<evidence type="ECO:0000313" key="2">
    <source>
        <dbReference type="EMBL" id="JAD89992.1"/>
    </source>
</evidence>
<accession>A0A0A9E1X7</accession>
<reference evidence="2" key="1">
    <citation type="submission" date="2014-09" db="EMBL/GenBank/DDBJ databases">
        <authorList>
            <person name="Magalhaes I.L.F."/>
            <person name="Oliveira U."/>
            <person name="Santos F.R."/>
            <person name="Vidigal T.H.D.A."/>
            <person name="Brescovit A.D."/>
            <person name="Santos A.J."/>
        </authorList>
    </citation>
    <scope>NUCLEOTIDE SEQUENCE</scope>
    <source>
        <tissue evidence="2">Shoot tissue taken approximately 20 cm above the soil surface</tissue>
    </source>
</reference>
<name>A0A0A9E1X7_ARUDO</name>
<organism evidence="2">
    <name type="scientific">Arundo donax</name>
    <name type="common">Giant reed</name>
    <name type="synonym">Donax arundinaceus</name>
    <dbReference type="NCBI Taxonomy" id="35708"/>
    <lineage>
        <taxon>Eukaryota</taxon>
        <taxon>Viridiplantae</taxon>
        <taxon>Streptophyta</taxon>
        <taxon>Embryophyta</taxon>
        <taxon>Tracheophyta</taxon>
        <taxon>Spermatophyta</taxon>
        <taxon>Magnoliopsida</taxon>
        <taxon>Liliopsida</taxon>
        <taxon>Poales</taxon>
        <taxon>Poaceae</taxon>
        <taxon>PACMAD clade</taxon>
        <taxon>Arundinoideae</taxon>
        <taxon>Arundineae</taxon>
        <taxon>Arundo</taxon>
    </lineage>
</organism>
<feature type="region of interest" description="Disordered" evidence="1">
    <location>
        <begin position="14"/>
        <end position="44"/>
    </location>
</feature>
<reference evidence="2" key="2">
    <citation type="journal article" date="2015" name="Data Brief">
        <title>Shoot transcriptome of the giant reed, Arundo donax.</title>
        <authorList>
            <person name="Barrero R.A."/>
            <person name="Guerrero F.D."/>
            <person name="Moolhuijzen P."/>
            <person name="Goolsby J.A."/>
            <person name="Tidwell J."/>
            <person name="Bellgard S.E."/>
            <person name="Bellgard M.I."/>
        </authorList>
    </citation>
    <scope>NUCLEOTIDE SEQUENCE</scope>
    <source>
        <tissue evidence="2">Shoot tissue taken approximately 20 cm above the soil surface</tissue>
    </source>
</reference>
<protein>
    <submittedName>
        <fullName evidence="2">Uncharacterized protein</fullName>
    </submittedName>
</protein>
<dbReference type="EMBL" id="GBRH01207903">
    <property type="protein sequence ID" value="JAD89992.1"/>
    <property type="molecule type" value="Transcribed_RNA"/>
</dbReference>